<dbReference type="PANTHER" id="PTHR42878:SF15">
    <property type="entry name" value="BACTERIOPHYTOCHROME"/>
    <property type="match status" value="1"/>
</dbReference>
<dbReference type="PANTHER" id="PTHR42878">
    <property type="entry name" value="TWO-COMPONENT HISTIDINE KINASE"/>
    <property type="match status" value="1"/>
</dbReference>
<gene>
    <name evidence="7" type="ORF">ACFSQJ_12010</name>
</gene>
<comment type="caution">
    <text evidence="7">The sequence shown here is derived from an EMBL/GenBank/DDBJ whole genome shotgun (WGS) entry which is preliminary data.</text>
</comment>
<dbReference type="SUPFAM" id="SSF55874">
    <property type="entry name" value="ATPase domain of HSP90 chaperone/DNA topoisomerase II/histidine kinase"/>
    <property type="match status" value="1"/>
</dbReference>
<dbReference type="Pfam" id="PF02518">
    <property type="entry name" value="HATPase_c"/>
    <property type="match status" value="1"/>
</dbReference>
<keyword evidence="5" id="KW-0418">Kinase</keyword>
<keyword evidence="7" id="KW-0547">Nucleotide-binding</keyword>
<dbReference type="RefSeq" id="WP_377767211.1">
    <property type="nucleotide sequence ID" value="NZ_JBHULB010000016.1"/>
</dbReference>
<name>A0ABW5MXZ2_9FLAO</name>
<keyword evidence="4" id="KW-0808">Transferase</keyword>
<dbReference type="InterPro" id="IPR003594">
    <property type="entry name" value="HATPase_dom"/>
</dbReference>
<dbReference type="GO" id="GO:0005524">
    <property type="term" value="F:ATP binding"/>
    <property type="evidence" value="ECO:0007669"/>
    <property type="project" value="UniProtKB-KW"/>
</dbReference>
<proteinExistence type="predicted"/>
<feature type="domain" description="Histidine kinase" evidence="6">
    <location>
        <begin position="127"/>
        <end position="335"/>
    </location>
</feature>
<reference evidence="8" key="1">
    <citation type="journal article" date="2019" name="Int. J. Syst. Evol. Microbiol.">
        <title>The Global Catalogue of Microorganisms (GCM) 10K type strain sequencing project: providing services to taxonomists for standard genome sequencing and annotation.</title>
        <authorList>
            <consortium name="The Broad Institute Genomics Platform"/>
            <consortium name="The Broad Institute Genome Sequencing Center for Infectious Disease"/>
            <person name="Wu L."/>
            <person name="Ma J."/>
        </authorList>
    </citation>
    <scope>NUCLEOTIDE SEQUENCE [LARGE SCALE GENOMIC DNA]</scope>
    <source>
        <strain evidence="8">KCTC 52368</strain>
    </source>
</reference>
<dbReference type="Gene3D" id="3.30.565.10">
    <property type="entry name" value="Histidine kinase-like ATPase, C-terminal domain"/>
    <property type="match status" value="1"/>
</dbReference>
<evidence type="ECO:0000256" key="1">
    <source>
        <dbReference type="ARBA" id="ARBA00000085"/>
    </source>
</evidence>
<dbReference type="InterPro" id="IPR005467">
    <property type="entry name" value="His_kinase_dom"/>
</dbReference>
<organism evidence="7 8">
    <name type="scientific">Croceitalea marina</name>
    <dbReference type="NCBI Taxonomy" id="1775166"/>
    <lineage>
        <taxon>Bacteria</taxon>
        <taxon>Pseudomonadati</taxon>
        <taxon>Bacteroidota</taxon>
        <taxon>Flavobacteriia</taxon>
        <taxon>Flavobacteriales</taxon>
        <taxon>Flavobacteriaceae</taxon>
        <taxon>Croceitalea</taxon>
    </lineage>
</organism>
<dbReference type="Proteomes" id="UP001597526">
    <property type="component" value="Unassembled WGS sequence"/>
</dbReference>
<dbReference type="SMART" id="SM00388">
    <property type="entry name" value="HisKA"/>
    <property type="match status" value="1"/>
</dbReference>
<sequence length="335" mass="38544">MKDSTFSNFLEAIAMSYENYDEKLTMMQRATAISSEELYEANVKLREEGVRQQNILVSLEKAISSLTENFKKDEIFGKIDKTDFDAENSAKYISSLAKKVSEISLEKDKLLKDLEDQNQSLNNYAHAVSHDLKSPIRNINTLMSWILESEEQNFSDSSKENFALVSENLEKMDKLIDGILSHASLGQTSEKRTTFNLKDLLEEISQIVYVPENVEIILEENLPILHLEKEVLQQLFMNLMTNAITATEHREHGRICISAEEEKEYWKFKITDNGKGIDSKYQSAIFKMFKKLENDSKTTGIGLAIVKKIVELYKGKIWLESELDRGTTFYFTIKK</sequence>
<keyword evidence="3" id="KW-0597">Phosphoprotein</keyword>
<dbReference type="SUPFAM" id="SSF47384">
    <property type="entry name" value="Homodimeric domain of signal transducing histidine kinase"/>
    <property type="match status" value="1"/>
</dbReference>
<dbReference type="EC" id="2.7.13.3" evidence="2"/>
<dbReference type="PROSITE" id="PS50109">
    <property type="entry name" value="HIS_KIN"/>
    <property type="match status" value="1"/>
</dbReference>
<keyword evidence="8" id="KW-1185">Reference proteome</keyword>
<dbReference type="PRINTS" id="PR00344">
    <property type="entry name" value="BCTRLSENSOR"/>
</dbReference>
<evidence type="ECO:0000259" key="6">
    <source>
        <dbReference type="PROSITE" id="PS50109"/>
    </source>
</evidence>
<dbReference type="SMART" id="SM00387">
    <property type="entry name" value="HATPase_c"/>
    <property type="match status" value="1"/>
</dbReference>
<dbReference type="EMBL" id="JBHULB010000016">
    <property type="protein sequence ID" value="MFD2587661.1"/>
    <property type="molecule type" value="Genomic_DNA"/>
</dbReference>
<evidence type="ECO:0000256" key="3">
    <source>
        <dbReference type="ARBA" id="ARBA00022553"/>
    </source>
</evidence>
<accession>A0ABW5MXZ2</accession>
<protein>
    <recommendedName>
        <fullName evidence="2">histidine kinase</fullName>
        <ecNumber evidence="2">2.7.13.3</ecNumber>
    </recommendedName>
</protein>
<evidence type="ECO:0000256" key="2">
    <source>
        <dbReference type="ARBA" id="ARBA00012438"/>
    </source>
</evidence>
<evidence type="ECO:0000256" key="4">
    <source>
        <dbReference type="ARBA" id="ARBA00022679"/>
    </source>
</evidence>
<comment type="catalytic activity">
    <reaction evidence="1">
        <text>ATP + protein L-histidine = ADP + protein N-phospho-L-histidine.</text>
        <dbReference type="EC" id="2.7.13.3"/>
    </reaction>
</comment>
<dbReference type="Gene3D" id="1.10.287.130">
    <property type="match status" value="1"/>
</dbReference>
<dbReference type="InterPro" id="IPR003661">
    <property type="entry name" value="HisK_dim/P_dom"/>
</dbReference>
<dbReference type="InterPro" id="IPR036890">
    <property type="entry name" value="HATPase_C_sf"/>
</dbReference>
<evidence type="ECO:0000256" key="5">
    <source>
        <dbReference type="ARBA" id="ARBA00022777"/>
    </source>
</evidence>
<evidence type="ECO:0000313" key="7">
    <source>
        <dbReference type="EMBL" id="MFD2587661.1"/>
    </source>
</evidence>
<evidence type="ECO:0000313" key="8">
    <source>
        <dbReference type="Proteomes" id="UP001597526"/>
    </source>
</evidence>
<dbReference type="CDD" id="cd00082">
    <property type="entry name" value="HisKA"/>
    <property type="match status" value="1"/>
</dbReference>
<dbReference type="InterPro" id="IPR036097">
    <property type="entry name" value="HisK_dim/P_sf"/>
</dbReference>
<keyword evidence="7" id="KW-0067">ATP-binding</keyword>
<dbReference type="InterPro" id="IPR050351">
    <property type="entry name" value="BphY/WalK/GraS-like"/>
</dbReference>
<dbReference type="InterPro" id="IPR004358">
    <property type="entry name" value="Sig_transdc_His_kin-like_C"/>
</dbReference>